<comment type="caution">
    <text evidence="1">The sequence shown here is derived from an EMBL/GenBank/DDBJ whole genome shotgun (WGS) entry which is preliminary data.</text>
</comment>
<accession>S2W4J3</accession>
<organism evidence="1 2">
    <name type="scientific">Actinotignum schaalii FB123-CNA-2</name>
    <dbReference type="NCBI Taxonomy" id="883067"/>
    <lineage>
        <taxon>Bacteria</taxon>
        <taxon>Bacillati</taxon>
        <taxon>Actinomycetota</taxon>
        <taxon>Actinomycetes</taxon>
        <taxon>Actinomycetales</taxon>
        <taxon>Actinomycetaceae</taxon>
        <taxon>Actinotignum</taxon>
    </lineage>
</organism>
<evidence type="ECO:0000313" key="2">
    <source>
        <dbReference type="Proteomes" id="UP000014393"/>
    </source>
</evidence>
<protein>
    <submittedName>
        <fullName evidence="1">Uncharacterized protein</fullName>
    </submittedName>
</protein>
<name>S2W4J3_9ACTO</name>
<proteinExistence type="predicted"/>
<reference evidence="1 2" key="1">
    <citation type="submission" date="2013-05" db="EMBL/GenBank/DDBJ databases">
        <title>The Genome Sequence of Actinobaculum schaalii FB123-CNA2.</title>
        <authorList>
            <consortium name="The Broad Institute Genomics Platform"/>
            <person name="Earl A."/>
            <person name="Ward D."/>
            <person name="Feldgarden M."/>
            <person name="Gevers D."/>
            <person name="Saerens B."/>
            <person name="Vaneechoutte M."/>
            <person name="Walker B."/>
            <person name="Young S."/>
            <person name="Zeng Q."/>
            <person name="Gargeya S."/>
            <person name="Fitzgerald M."/>
            <person name="Haas B."/>
            <person name="Abouelleil A."/>
            <person name="Allen A.W."/>
            <person name="Alvarado L."/>
            <person name="Arachchi H.M."/>
            <person name="Berlin A.M."/>
            <person name="Chapman S.B."/>
            <person name="Gainer-Dewar J."/>
            <person name="Goldberg J."/>
            <person name="Griggs A."/>
            <person name="Gujja S."/>
            <person name="Hansen M."/>
            <person name="Howarth C."/>
            <person name="Imamovic A."/>
            <person name="Ireland A."/>
            <person name="Larimer J."/>
            <person name="McCowan C."/>
            <person name="Murphy C."/>
            <person name="Pearson M."/>
            <person name="Poon T.W."/>
            <person name="Priest M."/>
            <person name="Roberts A."/>
            <person name="Saif S."/>
            <person name="Shea T."/>
            <person name="Sisk P."/>
            <person name="Sykes S."/>
            <person name="Wortman J."/>
            <person name="Nusbaum C."/>
            <person name="Birren B."/>
        </authorList>
    </citation>
    <scope>NUCLEOTIDE SEQUENCE [LARGE SCALE GENOMIC DNA]</scope>
    <source>
        <strain evidence="1 2">FB123-CNA-2</strain>
    </source>
</reference>
<sequence length="59" mass="6391">MCCQSCSAYVVHAKYISEKHTASRLRGGPAQRLGSAKCAFWTLTPAKCAFRTVVPVKCA</sequence>
<evidence type="ECO:0000313" key="1">
    <source>
        <dbReference type="EMBL" id="EPD27552.1"/>
    </source>
</evidence>
<gene>
    <name evidence="1" type="ORF">HMPREF9237_00541</name>
</gene>
<dbReference type="Proteomes" id="UP000014393">
    <property type="component" value="Unassembled WGS sequence"/>
</dbReference>
<dbReference type="AlphaFoldDB" id="S2W4J3"/>
<dbReference type="HOGENOM" id="CLU_2949860_0_0_11"/>
<keyword evidence="2" id="KW-1185">Reference proteome</keyword>
<dbReference type="EMBL" id="AGWM01000005">
    <property type="protein sequence ID" value="EPD27552.1"/>
    <property type="molecule type" value="Genomic_DNA"/>
</dbReference>